<feature type="transmembrane region" description="Helical" evidence="1">
    <location>
        <begin position="12"/>
        <end position="34"/>
    </location>
</feature>
<dbReference type="EMBL" id="JAUKVY010000021">
    <property type="protein sequence ID" value="MDO1535643.1"/>
    <property type="molecule type" value="Genomic_DNA"/>
</dbReference>
<keyword evidence="3" id="KW-1185">Reference proteome</keyword>
<evidence type="ECO:0000313" key="2">
    <source>
        <dbReference type="EMBL" id="MDO1535643.1"/>
    </source>
</evidence>
<reference evidence="2" key="1">
    <citation type="submission" date="2023-06" db="EMBL/GenBank/DDBJ databases">
        <authorList>
            <person name="Jiang Y."/>
            <person name="Liu Q."/>
        </authorList>
    </citation>
    <scope>NUCLEOTIDE SEQUENCE</scope>
    <source>
        <strain evidence="2">CGMCC 1.12090</strain>
    </source>
</reference>
<gene>
    <name evidence="2" type="ORF">Q2T77_25495</name>
</gene>
<dbReference type="Proteomes" id="UP001169027">
    <property type="component" value="Unassembled WGS sequence"/>
</dbReference>
<feature type="transmembrane region" description="Helical" evidence="1">
    <location>
        <begin position="112"/>
        <end position="132"/>
    </location>
</feature>
<accession>A0ABT8SA28</accession>
<keyword evidence="1" id="KW-1133">Transmembrane helix</keyword>
<organism evidence="2 3">
    <name type="scientific">Variovorax ginsengisoli</name>
    <dbReference type="NCBI Taxonomy" id="363844"/>
    <lineage>
        <taxon>Bacteria</taxon>
        <taxon>Pseudomonadati</taxon>
        <taxon>Pseudomonadota</taxon>
        <taxon>Betaproteobacteria</taxon>
        <taxon>Burkholderiales</taxon>
        <taxon>Comamonadaceae</taxon>
        <taxon>Variovorax</taxon>
    </lineage>
</organism>
<evidence type="ECO:0000313" key="3">
    <source>
        <dbReference type="Proteomes" id="UP001169027"/>
    </source>
</evidence>
<keyword evidence="1" id="KW-0812">Transmembrane</keyword>
<comment type="caution">
    <text evidence="2">The sequence shown here is derived from an EMBL/GenBank/DDBJ whole genome shotgun (WGS) entry which is preliminary data.</text>
</comment>
<dbReference type="RefSeq" id="WP_301813422.1">
    <property type="nucleotide sequence ID" value="NZ_JAUJZH010000021.1"/>
</dbReference>
<proteinExistence type="predicted"/>
<keyword evidence="1" id="KW-0472">Membrane</keyword>
<protein>
    <submittedName>
        <fullName evidence="2">Uncharacterized protein</fullName>
    </submittedName>
</protein>
<evidence type="ECO:0000256" key="1">
    <source>
        <dbReference type="SAM" id="Phobius"/>
    </source>
</evidence>
<name>A0ABT8SA28_9BURK</name>
<sequence>MPDFGGFLNEFAALGKAFVPLVYWAALLIGFFFAGSALHKIAKMGHDQAGGQQPTWAGVGGNLLVTIGATMLSAWVESLTRDYGGIGEGVASQMAYMRDGSAGSLKPLWNAIYAWLFLLGVCAIFRAFLLFNRAAQGHAQEGDGFWRGFWHILGGAILVNIATH</sequence>
<feature type="transmembrane region" description="Helical" evidence="1">
    <location>
        <begin position="55"/>
        <end position="76"/>
    </location>
</feature>